<keyword evidence="4" id="KW-0479">Metal-binding</keyword>
<comment type="pathway">
    <text evidence="2">Aromatic compound metabolism.</text>
</comment>
<dbReference type="Gene3D" id="3.30.390.10">
    <property type="entry name" value="Enolase-like, N-terminal domain"/>
    <property type="match status" value="1"/>
</dbReference>
<keyword evidence="7" id="KW-0413">Isomerase</keyword>
<dbReference type="InterPro" id="IPR013370">
    <property type="entry name" value="Chloromuconate_cycloisomerase"/>
</dbReference>
<dbReference type="Proteomes" id="UP001056201">
    <property type="component" value="Chromosome 1"/>
</dbReference>
<evidence type="ECO:0000256" key="3">
    <source>
        <dbReference type="ARBA" id="ARBA00008031"/>
    </source>
</evidence>
<evidence type="ECO:0000256" key="5">
    <source>
        <dbReference type="ARBA" id="ARBA00022797"/>
    </source>
</evidence>
<evidence type="ECO:0000256" key="2">
    <source>
        <dbReference type="ARBA" id="ARBA00005211"/>
    </source>
</evidence>
<dbReference type="InterPro" id="IPR029017">
    <property type="entry name" value="Enolase-like_N"/>
</dbReference>
<dbReference type="NCBIfam" id="TIGR02534">
    <property type="entry name" value="mucon_cyclo"/>
    <property type="match status" value="1"/>
</dbReference>
<proteinExistence type="inferred from homology"/>
<gene>
    <name evidence="9" type="ORF">MW290_05510</name>
</gene>
<sequence length="389" mass="41100">MNPTPATSSTTIESIESIIVDLPTIRAHQLAMTTLHRQSLVIVRLRCADGSTGVGEATSIGGLAYGDQSPESTQLAIDTYLAPLLIGQDAGNVNAAMALMNRHVQGQSYAKSAIETALLDALGHRLGQPVHALLGGALRTSMPVLWTLASGDSARDVDEALGLMEARRHRVFKLKIGKGDPAANVAHVAHIKRALGDEVLITVDVNQAWDETTAQRSIAALEQAGVGLVEQPVARRHRAALARLAARFDVPIMADESINGPEDALELAQEAAADVFALKISKAGGLLNTLRTAAVAEAAGIGLYGGTLLEGSIGSIASAHAFAACPQLRWGTELFGPLLLKDDIVTARPDFRDFELHLTQAPGLGVSVDEDKLAFYRRDRQRTAVAVTA</sequence>
<dbReference type="PANTHER" id="PTHR48073:SF2">
    <property type="entry name" value="O-SUCCINYLBENZOATE SYNTHASE"/>
    <property type="match status" value="1"/>
</dbReference>
<dbReference type="SUPFAM" id="SSF51604">
    <property type="entry name" value="Enolase C-terminal domain-like"/>
    <property type="match status" value="1"/>
</dbReference>
<comment type="cofactor">
    <cofactor evidence="1">
        <name>Mn(2+)</name>
        <dbReference type="ChEBI" id="CHEBI:29035"/>
    </cofactor>
</comment>
<dbReference type="InterPro" id="IPR018110">
    <property type="entry name" value="Mandel_Rmase/mucon_lact_enz_CS"/>
</dbReference>
<dbReference type="CDD" id="cd03318">
    <property type="entry name" value="MLE"/>
    <property type="match status" value="1"/>
</dbReference>
<keyword evidence="5" id="KW-0058">Aromatic hydrocarbons catabolism</keyword>
<dbReference type="SUPFAM" id="SSF54826">
    <property type="entry name" value="Enolase N-terminal domain-like"/>
    <property type="match status" value="1"/>
</dbReference>
<feature type="domain" description="Mandelate racemase/muconate lactonizing enzyme C-terminal" evidence="8">
    <location>
        <begin position="154"/>
        <end position="251"/>
    </location>
</feature>
<dbReference type="InterPro" id="IPR029065">
    <property type="entry name" value="Enolase_C-like"/>
</dbReference>
<dbReference type="InterPro" id="IPR013341">
    <property type="entry name" value="Mandelate_racemase_N_dom"/>
</dbReference>
<dbReference type="Pfam" id="PF02746">
    <property type="entry name" value="MR_MLE_N"/>
    <property type="match status" value="1"/>
</dbReference>
<dbReference type="Gene3D" id="3.20.20.120">
    <property type="entry name" value="Enolase-like C-terminal domain"/>
    <property type="match status" value="1"/>
</dbReference>
<evidence type="ECO:0000256" key="7">
    <source>
        <dbReference type="ARBA" id="ARBA00023235"/>
    </source>
</evidence>
<dbReference type="SFLD" id="SFLDG01258">
    <property type="entry name" value="(chloro)muconate_cycloisomeras"/>
    <property type="match status" value="1"/>
</dbReference>
<dbReference type="PROSITE" id="PS00909">
    <property type="entry name" value="MR_MLE_2"/>
    <property type="match status" value="1"/>
</dbReference>
<dbReference type="SFLD" id="SFLDS00001">
    <property type="entry name" value="Enolase"/>
    <property type="match status" value="1"/>
</dbReference>
<protein>
    <submittedName>
        <fullName evidence="9">Muconate/chloromuconate family cycloisomerase</fullName>
    </submittedName>
</protein>
<name>A0ABY4S4Y0_AQUTE</name>
<evidence type="ECO:0000256" key="6">
    <source>
        <dbReference type="ARBA" id="ARBA00023211"/>
    </source>
</evidence>
<evidence type="ECO:0000256" key="4">
    <source>
        <dbReference type="ARBA" id="ARBA00022723"/>
    </source>
</evidence>
<dbReference type="RefSeq" id="WP_250196260.1">
    <property type="nucleotide sequence ID" value="NZ_CP097635.1"/>
</dbReference>
<accession>A0ABY4S4Y0</accession>
<evidence type="ECO:0000313" key="10">
    <source>
        <dbReference type="Proteomes" id="UP001056201"/>
    </source>
</evidence>
<keyword evidence="10" id="KW-1185">Reference proteome</keyword>
<comment type="similarity">
    <text evidence="3">Belongs to the mandelate racemase/muconate lactonizing enzyme family.</text>
</comment>
<organism evidence="9 10">
    <name type="scientific">Aquincola tertiaricarbonis</name>
    <dbReference type="NCBI Taxonomy" id="391953"/>
    <lineage>
        <taxon>Bacteria</taxon>
        <taxon>Pseudomonadati</taxon>
        <taxon>Pseudomonadota</taxon>
        <taxon>Betaproteobacteria</taxon>
        <taxon>Burkholderiales</taxon>
        <taxon>Sphaerotilaceae</taxon>
        <taxon>Aquincola</taxon>
    </lineage>
</organism>
<dbReference type="Pfam" id="PF13378">
    <property type="entry name" value="MR_MLE_C"/>
    <property type="match status" value="1"/>
</dbReference>
<dbReference type="SMART" id="SM00922">
    <property type="entry name" value="MR_MLE"/>
    <property type="match status" value="1"/>
</dbReference>
<reference evidence="9" key="1">
    <citation type="submission" date="2022-05" db="EMBL/GenBank/DDBJ databases">
        <title>An RpoN-dependent PEP-CTERM gene is involved in floc formation of an Aquincola tertiaricarbonis strain.</title>
        <authorList>
            <person name="Qiu D."/>
            <person name="Xia M."/>
        </authorList>
    </citation>
    <scope>NUCLEOTIDE SEQUENCE</scope>
    <source>
        <strain evidence="9">RN12</strain>
    </source>
</reference>
<dbReference type="SFLD" id="SFLDG00180">
    <property type="entry name" value="muconate_cycloisomerase"/>
    <property type="match status" value="1"/>
</dbReference>
<dbReference type="InterPro" id="IPR013342">
    <property type="entry name" value="Mandelate_racemase_C"/>
</dbReference>
<dbReference type="EMBL" id="CP097635">
    <property type="protein sequence ID" value="URI08038.1"/>
    <property type="molecule type" value="Genomic_DNA"/>
</dbReference>
<keyword evidence="6" id="KW-0464">Manganese</keyword>
<evidence type="ECO:0000259" key="8">
    <source>
        <dbReference type="SMART" id="SM00922"/>
    </source>
</evidence>
<dbReference type="PANTHER" id="PTHR48073">
    <property type="entry name" value="O-SUCCINYLBENZOATE SYNTHASE-RELATED"/>
    <property type="match status" value="1"/>
</dbReference>
<dbReference type="InterPro" id="IPR036849">
    <property type="entry name" value="Enolase-like_C_sf"/>
</dbReference>
<evidence type="ECO:0000313" key="9">
    <source>
        <dbReference type="EMBL" id="URI08038.1"/>
    </source>
</evidence>
<evidence type="ECO:0000256" key="1">
    <source>
        <dbReference type="ARBA" id="ARBA00001936"/>
    </source>
</evidence>